<evidence type="ECO:0000256" key="5">
    <source>
        <dbReference type="SAM" id="MobiDB-lite"/>
    </source>
</evidence>
<keyword evidence="8" id="KW-1185">Reference proteome</keyword>
<evidence type="ECO:0000256" key="6">
    <source>
        <dbReference type="SAM" id="Phobius"/>
    </source>
</evidence>
<feature type="transmembrane region" description="Helical" evidence="6">
    <location>
        <begin position="148"/>
        <end position="171"/>
    </location>
</feature>
<protein>
    <submittedName>
        <fullName evidence="7">DUF4870 domain-containing protein</fullName>
    </submittedName>
</protein>
<evidence type="ECO:0000313" key="8">
    <source>
        <dbReference type="Proteomes" id="UP000316252"/>
    </source>
</evidence>
<feature type="compositionally biased region" description="Low complexity" evidence="5">
    <location>
        <begin position="8"/>
        <end position="47"/>
    </location>
</feature>
<feature type="region of interest" description="Disordered" evidence="5">
    <location>
        <begin position="1"/>
        <end position="74"/>
    </location>
</feature>
<evidence type="ECO:0000256" key="2">
    <source>
        <dbReference type="ARBA" id="ARBA00022692"/>
    </source>
</evidence>
<comment type="caution">
    <text evidence="7">The sequence shown here is derived from an EMBL/GenBank/DDBJ whole genome shotgun (WGS) entry which is preliminary data.</text>
</comment>
<dbReference type="EMBL" id="VHQG01000004">
    <property type="protein sequence ID" value="TPW74468.1"/>
    <property type="molecule type" value="Genomic_DNA"/>
</dbReference>
<keyword evidence="2 6" id="KW-0812">Transmembrane</keyword>
<feature type="compositionally biased region" description="Low complexity" evidence="5">
    <location>
        <begin position="55"/>
        <end position="64"/>
    </location>
</feature>
<evidence type="ECO:0000256" key="3">
    <source>
        <dbReference type="ARBA" id="ARBA00022989"/>
    </source>
</evidence>
<comment type="subcellular location">
    <subcellularLocation>
        <location evidence="1">Membrane</location>
        <topology evidence="1">Multi-pass membrane protein</topology>
    </subcellularLocation>
</comment>
<evidence type="ECO:0000256" key="1">
    <source>
        <dbReference type="ARBA" id="ARBA00004141"/>
    </source>
</evidence>
<organism evidence="7 8">
    <name type="scientific">Schumannella soli</name>
    <dbReference type="NCBI Taxonomy" id="2590779"/>
    <lineage>
        <taxon>Bacteria</taxon>
        <taxon>Bacillati</taxon>
        <taxon>Actinomycetota</taxon>
        <taxon>Actinomycetes</taxon>
        <taxon>Micrococcales</taxon>
        <taxon>Microbacteriaceae</taxon>
        <taxon>Schumannella</taxon>
    </lineage>
</organism>
<dbReference type="Pfam" id="PF09685">
    <property type="entry name" value="MamF_MmsF"/>
    <property type="match status" value="1"/>
</dbReference>
<dbReference type="RefSeq" id="WP_141164107.1">
    <property type="nucleotide sequence ID" value="NZ_VHQG01000004.1"/>
</dbReference>
<dbReference type="InterPro" id="IPR019109">
    <property type="entry name" value="MamF_MmsF"/>
</dbReference>
<keyword evidence="3 6" id="KW-1133">Transmembrane helix</keyword>
<evidence type="ECO:0000313" key="7">
    <source>
        <dbReference type="EMBL" id="TPW74468.1"/>
    </source>
</evidence>
<dbReference type="Proteomes" id="UP000316252">
    <property type="component" value="Unassembled WGS sequence"/>
</dbReference>
<proteinExistence type="predicted"/>
<name>A0A506Y0I0_9MICO</name>
<reference evidence="7 8" key="1">
    <citation type="submission" date="2019-06" db="EMBL/GenBank/DDBJ databases">
        <authorList>
            <person name="Li F."/>
        </authorList>
    </citation>
    <scope>NUCLEOTIDE SEQUENCE [LARGE SCALE GENOMIC DNA]</scope>
    <source>
        <strain evidence="7 8">10F1D-1</strain>
    </source>
</reference>
<feature type="transmembrane region" description="Helical" evidence="6">
    <location>
        <begin position="80"/>
        <end position="102"/>
    </location>
</feature>
<gene>
    <name evidence="7" type="ORF">FJ657_12740</name>
</gene>
<feature type="transmembrane region" description="Helical" evidence="6">
    <location>
        <begin position="123"/>
        <end position="142"/>
    </location>
</feature>
<evidence type="ECO:0000256" key="4">
    <source>
        <dbReference type="ARBA" id="ARBA00023136"/>
    </source>
</evidence>
<dbReference type="OrthoDB" id="9808930at2"/>
<accession>A0A506Y0I0</accession>
<keyword evidence="4 6" id="KW-0472">Membrane</keyword>
<sequence>MTDPNNPQQPGQPQYGAPQQPQQPAYGAPQQPGQPQYGAPQQPQYGAPQGGYGQPGQQPQYGAPQPAPAQPLSPAEDKQWASFAHLGGILGFLPSLLIWLILKERGPLVAQEGKEALNFQITIVFGAIAAFILNIIFGVVAATTGVPIGFLGSLLSLAVWVCSLIFSIIGFTRVNGGGAYRYPFAIRIIK</sequence>
<dbReference type="AlphaFoldDB" id="A0A506Y0I0"/>